<gene>
    <name evidence="1" type="ORF">CERZMDRAFT_7279</name>
</gene>
<evidence type="ECO:0000313" key="2">
    <source>
        <dbReference type="Proteomes" id="UP000799539"/>
    </source>
</evidence>
<name>A0A6A6FKV7_9PEZI</name>
<dbReference type="PANTHER" id="PTHR14097:SF9">
    <property type="entry name" value="EPIMERASE, PUTATIVE (AFU_ORTHOLOGUE AFUA_8G07320)-RELATED"/>
    <property type="match status" value="1"/>
</dbReference>
<reference evidence="1" key="1">
    <citation type="journal article" date="2020" name="Stud. Mycol.">
        <title>101 Dothideomycetes genomes: a test case for predicting lifestyles and emergence of pathogens.</title>
        <authorList>
            <person name="Haridas S."/>
            <person name="Albert R."/>
            <person name="Binder M."/>
            <person name="Bloem J."/>
            <person name="Labutti K."/>
            <person name="Salamov A."/>
            <person name="Andreopoulos B."/>
            <person name="Baker S."/>
            <person name="Barry K."/>
            <person name="Bills G."/>
            <person name="Bluhm B."/>
            <person name="Cannon C."/>
            <person name="Castanera R."/>
            <person name="Culley D."/>
            <person name="Daum C."/>
            <person name="Ezra D."/>
            <person name="Gonzalez J."/>
            <person name="Henrissat B."/>
            <person name="Kuo A."/>
            <person name="Liang C."/>
            <person name="Lipzen A."/>
            <person name="Lutzoni F."/>
            <person name="Magnuson J."/>
            <person name="Mondo S."/>
            <person name="Nolan M."/>
            <person name="Ohm R."/>
            <person name="Pangilinan J."/>
            <person name="Park H.-J."/>
            <person name="Ramirez L."/>
            <person name="Alfaro M."/>
            <person name="Sun H."/>
            <person name="Tritt A."/>
            <person name="Yoshinaga Y."/>
            <person name="Zwiers L.-H."/>
            <person name="Turgeon B."/>
            <person name="Goodwin S."/>
            <person name="Spatafora J."/>
            <person name="Crous P."/>
            <person name="Grigoriev I."/>
        </authorList>
    </citation>
    <scope>NUCLEOTIDE SEQUENCE</scope>
    <source>
        <strain evidence="1">SCOH1-5</strain>
    </source>
</reference>
<dbReference type="OrthoDB" id="3535423at2759"/>
<dbReference type="Gene3D" id="3.40.50.720">
    <property type="entry name" value="NAD(P)-binding Rossmann-like Domain"/>
    <property type="match status" value="1"/>
</dbReference>
<evidence type="ECO:0000313" key="1">
    <source>
        <dbReference type="EMBL" id="KAF2214011.1"/>
    </source>
</evidence>
<dbReference type="EMBL" id="ML992669">
    <property type="protein sequence ID" value="KAF2214011.1"/>
    <property type="molecule type" value="Genomic_DNA"/>
</dbReference>
<feature type="non-terminal residue" evidence="1">
    <location>
        <position position="207"/>
    </location>
</feature>
<dbReference type="PANTHER" id="PTHR14097">
    <property type="entry name" value="OXIDOREDUCTASE HTATIP2"/>
    <property type="match status" value="1"/>
</dbReference>
<keyword evidence="2" id="KW-1185">Reference proteome</keyword>
<proteinExistence type="predicted"/>
<organism evidence="1 2">
    <name type="scientific">Cercospora zeae-maydis SCOH1-5</name>
    <dbReference type="NCBI Taxonomy" id="717836"/>
    <lineage>
        <taxon>Eukaryota</taxon>
        <taxon>Fungi</taxon>
        <taxon>Dikarya</taxon>
        <taxon>Ascomycota</taxon>
        <taxon>Pezizomycotina</taxon>
        <taxon>Dothideomycetes</taxon>
        <taxon>Dothideomycetidae</taxon>
        <taxon>Mycosphaerellales</taxon>
        <taxon>Mycosphaerellaceae</taxon>
        <taxon>Cercospora</taxon>
    </lineage>
</organism>
<dbReference type="SUPFAM" id="SSF51735">
    <property type="entry name" value="NAD(P)-binding Rossmann-fold domains"/>
    <property type="match status" value="1"/>
</dbReference>
<accession>A0A6A6FKV7</accession>
<dbReference type="InterPro" id="IPR036291">
    <property type="entry name" value="NAD(P)-bd_dom_sf"/>
</dbReference>
<dbReference type="Proteomes" id="UP000799539">
    <property type="component" value="Unassembled WGS sequence"/>
</dbReference>
<protein>
    <submittedName>
        <fullName evidence="1">Uncharacterized protein</fullName>
    </submittedName>
</protein>
<dbReference type="AlphaFoldDB" id="A0A6A6FKV7"/>
<sequence>MKVILTGATGHIGGAVLQRLLAVPTVTSIVVLSRRELTVQDVKLKTIIIQDFLHYEQDVLDQLAGAEACIWVLGSATAGKDVHNDMTFAATKAFAEHVLPTLGKGKKFRYVYTSGAAVVRDQSASLWFLGEKRKLRGLIEMDVVNLEKQYGEQWASYIVRPAAVTNGKPMWSFMLGGWWISKENLAVAMVDLAVHGGEQQTLENGDL</sequence>